<dbReference type="RefSeq" id="WP_057835431.1">
    <property type="nucleotide sequence ID" value="NZ_LLXZ01000071.1"/>
</dbReference>
<dbReference type="OrthoDB" id="564699at2"/>
<dbReference type="Proteomes" id="UP000050863">
    <property type="component" value="Unassembled WGS sequence"/>
</dbReference>
<evidence type="ECO:0000313" key="2">
    <source>
        <dbReference type="Proteomes" id="UP000050863"/>
    </source>
</evidence>
<gene>
    <name evidence="1" type="ORF">CQ12_13850</name>
</gene>
<accession>A0A0R3LRK1</accession>
<dbReference type="AlphaFoldDB" id="A0A0R3LRK1"/>
<evidence type="ECO:0000313" key="1">
    <source>
        <dbReference type="EMBL" id="KRR09566.1"/>
    </source>
</evidence>
<proteinExistence type="predicted"/>
<sequence>MLPRLTGKASKSGPEYVEGVWTPVLTFATPGNLSVTYSVQTGFYARVGNLVTAGFLVTTSAFTHTTASGAARITGLPFTSANVSNQNVYGPCFWQGITKANYTYVMARLAANSNIIDFGIAGSGQTATLVAFGDMPTGGSVALHGTLAFRV</sequence>
<dbReference type="STRING" id="280332.CQ12_13850"/>
<comment type="caution">
    <text evidence="1">The sequence shown here is derived from an EMBL/GenBank/DDBJ whole genome shotgun (WGS) entry which is preliminary data.</text>
</comment>
<organism evidence="1 2">
    <name type="scientific">Bradyrhizobium jicamae</name>
    <dbReference type="NCBI Taxonomy" id="280332"/>
    <lineage>
        <taxon>Bacteria</taxon>
        <taxon>Pseudomonadati</taxon>
        <taxon>Pseudomonadota</taxon>
        <taxon>Alphaproteobacteria</taxon>
        <taxon>Hyphomicrobiales</taxon>
        <taxon>Nitrobacteraceae</taxon>
        <taxon>Bradyrhizobium</taxon>
    </lineage>
</organism>
<dbReference type="EMBL" id="LLXZ01000071">
    <property type="protein sequence ID" value="KRR09566.1"/>
    <property type="molecule type" value="Genomic_DNA"/>
</dbReference>
<protein>
    <submittedName>
        <fullName evidence="1">Uncharacterized protein</fullName>
    </submittedName>
</protein>
<keyword evidence="2" id="KW-1185">Reference proteome</keyword>
<name>A0A0R3LRK1_9BRAD</name>
<reference evidence="1 2" key="1">
    <citation type="submission" date="2014-03" db="EMBL/GenBank/DDBJ databases">
        <title>Bradyrhizobium valentinum sp. nov., isolated from effective nodules of Lupinus mariae-josephae, a lupine endemic of basic-lime soils in Eastern Spain.</title>
        <authorList>
            <person name="Duran D."/>
            <person name="Rey L."/>
            <person name="Navarro A."/>
            <person name="Busquets A."/>
            <person name="Imperial J."/>
            <person name="Ruiz-Argueso T."/>
        </authorList>
    </citation>
    <scope>NUCLEOTIDE SEQUENCE [LARGE SCALE GENOMIC DNA]</scope>
    <source>
        <strain evidence="1 2">PAC68</strain>
    </source>
</reference>